<evidence type="ECO:0000256" key="2">
    <source>
        <dbReference type="SAM" id="SignalP"/>
    </source>
</evidence>
<feature type="domain" description="Pectinesterase inhibitor" evidence="3">
    <location>
        <begin position="39"/>
        <end position="195"/>
    </location>
</feature>
<dbReference type="Gene3D" id="1.20.140.40">
    <property type="entry name" value="Invertase/pectin methylesterase inhibitor family protein"/>
    <property type="match status" value="1"/>
</dbReference>
<comment type="caution">
    <text evidence="4">The sequence shown here is derived from an EMBL/GenBank/DDBJ whole genome shotgun (WGS) entry which is preliminary data.</text>
</comment>
<reference evidence="4" key="1">
    <citation type="submission" date="2020-06" db="EMBL/GenBank/DDBJ databases">
        <authorList>
            <person name="Li T."/>
            <person name="Hu X."/>
            <person name="Zhang T."/>
            <person name="Song X."/>
            <person name="Zhang H."/>
            <person name="Dai N."/>
            <person name="Sheng W."/>
            <person name="Hou X."/>
            <person name="Wei L."/>
        </authorList>
    </citation>
    <scope>NUCLEOTIDE SEQUENCE</scope>
    <source>
        <strain evidence="4">G02</strain>
        <tissue evidence="4">Leaf</tissue>
    </source>
</reference>
<dbReference type="NCBIfam" id="TIGR01614">
    <property type="entry name" value="PME_inhib"/>
    <property type="match status" value="1"/>
</dbReference>
<evidence type="ECO:0000256" key="1">
    <source>
        <dbReference type="ARBA" id="ARBA00022729"/>
    </source>
</evidence>
<dbReference type="Pfam" id="PF04043">
    <property type="entry name" value="PMEI"/>
    <property type="match status" value="1"/>
</dbReference>
<reference evidence="4" key="2">
    <citation type="journal article" date="2024" name="Plant">
        <title>Genomic evolution and insights into agronomic trait innovations of Sesamum species.</title>
        <authorList>
            <person name="Miao H."/>
            <person name="Wang L."/>
            <person name="Qu L."/>
            <person name="Liu H."/>
            <person name="Sun Y."/>
            <person name="Le M."/>
            <person name="Wang Q."/>
            <person name="Wei S."/>
            <person name="Zheng Y."/>
            <person name="Lin W."/>
            <person name="Duan Y."/>
            <person name="Cao H."/>
            <person name="Xiong S."/>
            <person name="Wang X."/>
            <person name="Wei L."/>
            <person name="Li C."/>
            <person name="Ma Q."/>
            <person name="Ju M."/>
            <person name="Zhao R."/>
            <person name="Li G."/>
            <person name="Mu C."/>
            <person name="Tian Q."/>
            <person name="Mei H."/>
            <person name="Zhang T."/>
            <person name="Gao T."/>
            <person name="Zhang H."/>
        </authorList>
    </citation>
    <scope>NUCLEOTIDE SEQUENCE</scope>
    <source>
        <strain evidence="4">G02</strain>
    </source>
</reference>
<feature type="signal peptide" evidence="2">
    <location>
        <begin position="1"/>
        <end position="28"/>
    </location>
</feature>
<dbReference type="InterPro" id="IPR051955">
    <property type="entry name" value="PME_Inhibitor"/>
</dbReference>
<dbReference type="PROSITE" id="PS51257">
    <property type="entry name" value="PROKAR_LIPOPROTEIN"/>
    <property type="match status" value="1"/>
</dbReference>
<dbReference type="SUPFAM" id="SSF101148">
    <property type="entry name" value="Plant invertase/pectin methylesterase inhibitor"/>
    <property type="match status" value="1"/>
</dbReference>
<dbReference type="InterPro" id="IPR035513">
    <property type="entry name" value="Invertase/methylesterase_inhib"/>
</dbReference>
<proteinExistence type="predicted"/>
<keyword evidence="1 2" id="KW-0732">Signal</keyword>
<dbReference type="InterPro" id="IPR006501">
    <property type="entry name" value="Pectinesterase_inhib_dom"/>
</dbReference>
<accession>A0AAW2L0B6</accession>
<dbReference type="PANTHER" id="PTHR31080">
    <property type="entry name" value="PECTINESTERASE INHIBITOR-LIKE"/>
    <property type="match status" value="1"/>
</dbReference>
<dbReference type="EMBL" id="JACGWJ010000026">
    <property type="protein sequence ID" value="KAL0312811.1"/>
    <property type="molecule type" value="Genomic_DNA"/>
</dbReference>
<protein>
    <submittedName>
        <fullName evidence="4">Pectinesterase inhibitor 10</fullName>
    </submittedName>
</protein>
<evidence type="ECO:0000313" key="4">
    <source>
        <dbReference type="EMBL" id="KAL0312811.1"/>
    </source>
</evidence>
<organism evidence="4">
    <name type="scientific">Sesamum radiatum</name>
    <name type="common">Black benniseed</name>
    <dbReference type="NCBI Taxonomy" id="300843"/>
    <lineage>
        <taxon>Eukaryota</taxon>
        <taxon>Viridiplantae</taxon>
        <taxon>Streptophyta</taxon>
        <taxon>Embryophyta</taxon>
        <taxon>Tracheophyta</taxon>
        <taxon>Spermatophyta</taxon>
        <taxon>Magnoliopsida</taxon>
        <taxon>eudicotyledons</taxon>
        <taxon>Gunneridae</taxon>
        <taxon>Pentapetalae</taxon>
        <taxon>asterids</taxon>
        <taxon>lamiids</taxon>
        <taxon>Lamiales</taxon>
        <taxon>Pedaliaceae</taxon>
        <taxon>Sesamum</taxon>
    </lineage>
</organism>
<gene>
    <name evidence="4" type="ORF">Sradi_5680400</name>
</gene>
<name>A0AAW2L0B6_SESRA</name>
<evidence type="ECO:0000259" key="3">
    <source>
        <dbReference type="SMART" id="SM00856"/>
    </source>
</evidence>
<dbReference type="PANTHER" id="PTHR31080:SF117">
    <property type="entry name" value="PLANT INVERTASE_PECTIN METHYLESTERASE INHIBITOR SUPERFAMILY PROTEIN"/>
    <property type="match status" value="1"/>
</dbReference>
<sequence length="202" mass="22645">MKTNPPPSQTLILLCILLLSCLITHCTSCSPTSPRTKHHTSKYIRVSCRQTLYPKLCQKSLAKYAAEIKTSPKLLATTALLVTFNATRSTSKKLRKLSVNRALKLKPGEIQALLECVEEVSDSVYELRKSIKELNDSRKGPEFELRMSDVQTWVSAALTDDDTCMDDFTTRGRVKVLVRRLVVRIARLTSIALAFINNYAAV</sequence>
<feature type="chain" id="PRO_5043766567" evidence="2">
    <location>
        <begin position="29"/>
        <end position="202"/>
    </location>
</feature>
<dbReference type="SMART" id="SM00856">
    <property type="entry name" value="PMEI"/>
    <property type="match status" value="1"/>
</dbReference>
<dbReference type="GO" id="GO:0004857">
    <property type="term" value="F:enzyme inhibitor activity"/>
    <property type="evidence" value="ECO:0007669"/>
    <property type="project" value="InterPro"/>
</dbReference>
<dbReference type="CDD" id="cd15798">
    <property type="entry name" value="PMEI-like_3"/>
    <property type="match status" value="1"/>
</dbReference>
<dbReference type="AlphaFoldDB" id="A0AAW2L0B6"/>